<dbReference type="Gene3D" id="3.20.20.190">
    <property type="entry name" value="Phosphatidylinositol (PI) phosphodiesterase"/>
    <property type="match status" value="1"/>
</dbReference>
<dbReference type="InterPro" id="IPR030395">
    <property type="entry name" value="GP_PDE_dom"/>
</dbReference>
<dbReference type="PANTHER" id="PTHR46211">
    <property type="entry name" value="GLYCEROPHOSPHORYL DIESTER PHOSPHODIESTERASE"/>
    <property type="match status" value="1"/>
</dbReference>
<evidence type="ECO:0000259" key="1">
    <source>
        <dbReference type="PROSITE" id="PS51704"/>
    </source>
</evidence>
<sequence length="255" mass="27364">MRVALPEAFLRYPLAHRALHDVACGRPENSRAAVRAAIDAGYGIEIDVQMSADAQAMVFHDNALDRLADGSGPVRAVAADQLAKTPLKGGSEGIPDLPEVLSLVAGQVPLLIEIKDQDGALGPDIGPLEVAVAAALKGYEGPVAVMSFNPHAVMRMAQLCPDVPRGLVTDAYGAADWPLPEETRARLRAIPDYDRADCSFISHNWRDLSRPRVADLKAQGANILCWTVKSPQDEAEARKIAQNVTFEQYLAPLSA</sequence>
<feature type="domain" description="GP-PDE" evidence="1">
    <location>
        <begin position="11"/>
        <end position="255"/>
    </location>
</feature>
<organism evidence="2 3">
    <name type="scientific">Roseobacter sinensis</name>
    <dbReference type="NCBI Taxonomy" id="2931391"/>
    <lineage>
        <taxon>Bacteria</taxon>
        <taxon>Pseudomonadati</taxon>
        <taxon>Pseudomonadota</taxon>
        <taxon>Alphaproteobacteria</taxon>
        <taxon>Rhodobacterales</taxon>
        <taxon>Roseobacteraceae</taxon>
        <taxon>Roseobacter</taxon>
    </lineage>
</organism>
<evidence type="ECO:0000313" key="2">
    <source>
        <dbReference type="EMBL" id="MCV3271620.1"/>
    </source>
</evidence>
<dbReference type="PROSITE" id="PS51704">
    <property type="entry name" value="GP_PDE"/>
    <property type="match status" value="1"/>
</dbReference>
<dbReference type="RefSeq" id="WP_263843946.1">
    <property type="nucleotide sequence ID" value="NZ_JALIEB010000005.1"/>
</dbReference>
<dbReference type="InterPro" id="IPR017946">
    <property type="entry name" value="PLC-like_Pdiesterase_TIM-brl"/>
</dbReference>
<dbReference type="PANTHER" id="PTHR46211:SF1">
    <property type="entry name" value="GLYCEROPHOSPHODIESTER PHOSPHODIESTERASE, CYTOPLASMIC"/>
    <property type="match status" value="1"/>
</dbReference>
<dbReference type="EMBL" id="JALIEB010000005">
    <property type="protein sequence ID" value="MCV3271620.1"/>
    <property type="molecule type" value="Genomic_DNA"/>
</dbReference>
<proteinExistence type="predicted"/>
<gene>
    <name evidence="2" type="ORF">MUB52_09285</name>
</gene>
<accession>A0ABT3BDH4</accession>
<evidence type="ECO:0000313" key="3">
    <source>
        <dbReference type="Proteomes" id="UP001208690"/>
    </source>
</evidence>
<keyword evidence="3" id="KW-1185">Reference proteome</keyword>
<name>A0ABT3BDH4_9RHOB</name>
<dbReference type="Proteomes" id="UP001208690">
    <property type="component" value="Unassembled WGS sequence"/>
</dbReference>
<reference evidence="2 3" key="1">
    <citation type="submission" date="2022-04" db="EMBL/GenBank/DDBJ databases">
        <title>Roseobacter sp. WL0113 is a bacterium isolated from neritic sediment.</title>
        <authorList>
            <person name="Wang L."/>
            <person name="He W."/>
            <person name="Zhang D.-F."/>
        </authorList>
    </citation>
    <scope>NUCLEOTIDE SEQUENCE [LARGE SCALE GENOMIC DNA]</scope>
    <source>
        <strain evidence="2 3">WL0113</strain>
    </source>
</reference>
<comment type="caution">
    <text evidence="2">The sequence shown here is derived from an EMBL/GenBank/DDBJ whole genome shotgun (WGS) entry which is preliminary data.</text>
</comment>
<dbReference type="Pfam" id="PF03009">
    <property type="entry name" value="GDPD"/>
    <property type="match status" value="1"/>
</dbReference>
<protein>
    <submittedName>
        <fullName evidence="2">Phosphodiesterase</fullName>
    </submittedName>
</protein>
<dbReference type="SUPFAM" id="SSF51695">
    <property type="entry name" value="PLC-like phosphodiesterases"/>
    <property type="match status" value="1"/>
</dbReference>